<feature type="region of interest" description="Disordered" evidence="1">
    <location>
        <begin position="100"/>
        <end position="165"/>
    </location>
</feature>
<comment type="caution">
    <text evidence="2">The sequence shown here is derived from an EMBL/GenBank/DDBJ whole genome shotgun (WGS) entry which is preliminary data.</text>
</comment>
<name>A0ABV0GRT4_PAENI</name>
<sequence length="165" mass="18075">MDQYLWVLKQDQLDLIRELEPARLELLDEEGLLQLHKRVRRARNKYTTNYRRKAADEVLEAGGRGAASNKSDKARARAFVFEEALSIVSTELARQAHEAAEALKDERLERASAGKSTGPGSSGGGAKSATDSGRARSHQKTTGGVKRDASSQSQGAQRQAKKDAR</sequence>
<organism evidence="2 3">
    <name type="scientific">Paenarthrobacter nicotinovorans</name>
    <name type="common">Arthrobacter nicotinovorans</name>
    <dbReference type="NCBI Taxonomy" id="29320"/>
    <lineage>
        <taxon>Bacteria</taxon>
        <taxon>Bacillati</taxon>
        <taxon>Actinomycetota</taxon>
        <taxon>Actinomycetes</taxon>
        <taxon>Micrococcales</taxon>
        <taxon>Micrococcaceae</taxon>
        <taxon>Paenarthrobacter</taxon>
    </lineage>
</organism>
<dbReference type="EMBL" id="JBBMFV010000004">
    <property type="protein sequence ID" value="MEO3941206.1"/>
    <property type="molecule type" value="Genomic_DNA"/>
</dbReference>
<feature type="compositionally biased region" description="Basic and acidic residues" evidence="1">
    <location>
        <begin position="100"/>
        <end position="112"/>
    </location>
</feature>
<keyword evidence="3" id="KW-1185">Reference proteome</keyword>
<gene>
    <name evidence="2" type="ORF">V3C41_09015</name>
</gene>
<evidence type="ECO:0000313" key="2">
    <source>
        <dbReference type="EMBL" id="MEO3941206.1"/>
    </source>
</evidence>
<proteinExistence type="predicted"/>
<evidence type="ECO:0000313" key="3">
    <source>
        <dbReference type="Proteomes" id="UP001448614"/>
    </source>
</evidence>
<evidence type="ECO:0000256" key="1">
    <source>
        <dbReference type="SAM" id="MobiDB-lite"/>
    </source>
</evidence>
<protein>
    <submittedName>
        <fullName evidence="2">Uncharacterized protein</fullName>
    </submittedName>
</protein>
<reference evidence="2 3" key="1">
    <citation type="journal article" date="2024" name="Appl. Microbiol. Biotechnol.">
        <title>Biosynthetic gene clusters with biotechnological applications in novel Antarctic isolates from Actinomycetota.</title>
        <authorList>
            <person name="Bruna P."/>
            <person name="Nunez-Montero K."/>
            <person name="Contreras M.J."/>
            <person name="Leal K."/>
            <person name="Garcia M."/>
            <person name="Abanto M."/>
            <person name="Barrientos L."/>
        </authorList>
    </citation>
    <scope>NUCLEOTIDE SEQUENCE [LARGE SCALE GENOMIC DNA]</scope>
    <source>
        <strain evidence="2 3">Se16.17</strain>
    </source>
</reference>
<accession>A0ABV0GRT4</accession>
<dbReference type="RefSeq" id="WP_091553333.1">
    <property type="nucleotide sequence ID" value="NZ_JAVDRC010000008.1"/>
</dbReference>
<dbReference type="Proteomes" id="UP001448614">
    <property type="component" value="Unassembled WGS sequence"/>
</dbReference>